<proteinExistence type="predicted"/>
<name>A0ACB9MDS8_9MYRT</name>
<dbReference type="Proteomes" id="UP001057402">
    <property type="component" value="Chromosome 10"/>
</dbReference>
<evidence type="ECO:0000313" key="1">
    <source>
        <dbReference type="EMBL" id="KAI4321722.1"/>
    </source>
</evidence>
<reference evidence="2" key="1">
    <citation type="journal article" date="2023" name="Front. Plant Sci.">
        <title>Chromosomal-level genome assembly of Melastoma candidum provides insights into trichome evolution.</title>
        <authorList>
            <person name="Zhong Y."/>
            <person name="Wu W."/>
            <person name="Sun C."/>
            <person name="Zou P."/>
            <person name="Liu Y."/>
            <person name="Dai S."/>
            <person name="Zhou R."/>
        </authorList>
    </citation>
    <scope>NUCLEOTIDE SEQUENCE [LARGE SCALE GENOMIC DNA]</scope>
</reference>
<sequence length="1654" mass="183571">MMERLLLQVLERKKWIVDQAKHQTRLFDQHLASTLLIDGIDSPEWLIRPQPSAAEFKREELIRGLLQRPLQSEILDPICCFSENEEALDQENNEKYQVDLGNDLQSMIETCNGCDKLSVFPDGMTKGSLDAESGPRRADYSNFSPSTKHKGETSGIHHDLELSLARLQRSRIRQRALEIRSGAKATRSSSRYVKTENSEDNKIATRGIACQTKFSTPSHKKCQTDAQPVNAPGSYLPNKRGENSEGDGLATSGIVCQTNMQHVEFSTSSKCSADVRLTHTEETWEVPIISIEGNRISEMSGQRKIYVYGPEVHNSLRDSGEAMALARSFSRSDCLKEYLGKASSFRAQVEETIEGNLGDSCDDEVRSINCSKNDLRCQRTTSVGGVDVVIKIDGSSNGMKGKNGHELKLMHQSTPLDHLQEADERCRVDRAGNEICQNGQHESVSESLMESRNNDKIMEMDGSTKIGELLIEGSSGQLSKESKPVEGSSDQLSKESKPLVYWGCWSLESGCVPSSQHVSKSAADLLNTCGCDTDREGFVDDSAGGVLPSRNLAQINCSKKVLRSQSSTPAGDDVIKFEDSSNEKKGKTGHELIHQSAPSDNLPEADEICMPGNDVCQNTQHESACKSLTESRRMSCISYNDKIMEMDCSTEIGELFVEGSSGQLSKESKPLVHWGFRSIESRCVPFSQHVSKSAANLQNTCGCDTDQEGYVDDSAGGFLPCRHLAEVNCSKKVLRSQSSTPAGDVDDVIKFEGSSNGKKGQTGHELMHQSTPLDHLLEADEICEVDRSRNEVSQNGQHDNASEMLTASSRISYISDNKMISEMDCSTKIGKLSVEGSSGQVSKESKPLVYWGCRSVESGYVTTSQHFSKSADKLQNRHGCDTEQVGYVDDSAEGFCRSRNLAEVVSLVKLKRDADEFVNDTEVLVPGSISHVNMNLESKELILNTLGRNVVDLDVDSAIIPQEAIRRSRLLRQASLRQWNDKNERKPCEVSFEDHISETTQLDTLPRQTVESSDPTDFVEQHSVPDSNGGASSHPAIGLSSNRCEEGKTTNPGEQEETRGEEQRQPYCVCLEDRHEADAEPVLRENPVLAHHMFCSSSSQFSNSVAEDQNDILAEGFVMAKHNDHSCSSEDKCSFKTQAGENAAEQNKRILELLSKSTWLNTPVQEYFMGNTNNQLSRLYQSVPNGLLEHVDLGSSLAMNDGKQGGNAFEGRSYSDCLPYCEAASTRYNRKPYSSPVGKLWESICSNSGSSKQEHSLITELPSIIEEIELADEAADGLNEGNSVEMANARREPLVEISDDPNIPISDQDEEIARLILGSTMTEAPLPASNRNHKYQENKKRDLTGKDKGSKTFERGPNGANWAIESPKIKLARPITSLKNGGGGPSISGKESKLHNIVSNITSFLPLIQQKQAVAPAAGKRNVKVKALEAAEAAKRQAEKKEVERKVKKEALKSERERIEKENMRRLELEQKRKYEERKKRQADMALKKRQMENKEKREKEKKRKRVEEPHRNQAGRYKVSCAGKERPKAKDLDTDAVMTEKLSVDSGEQFRDNGDTAGNLNDLSETILSSMGREEETGNPEPSYDISPYKCSDDEDEEEDDIPNDKFMPSWARKGSIVQYVFRQQRLDPNVIFPPDSFCGISEVIRPLKHQLK</sequence>
<organism evidence="1 2">
    <name type="scientific">Melastoma candidum</name>
    <dbReference type="NCBI Taxonomy" id="119954"/>
    <lineage>
        <taxon>Eukaryota</taxon>
        <taxon>Viridiplantae</taxon>
        <taxon>Streptophyta</taxon>
        <taxon>Embryophyta</taxon>
        <taxon>Tracheophyta</taxon>
        <taxon>Spermatophyta</taxon>
        <taxon>Magnoliopsida</taxon>
        <taxon>eudicotyledons</taxon>
        <taxon>Gunneridae</taxon>
        <taxon>Pentapetalae</taxon>
        <taxon>rosids</taxon>
        <taxon>malvids</taxon>
        <taxon>Myrtales</taxon>
        <taxon>Melastomataceae</taxon>
        <taxon>Melastomatoideae</taxon>
        <taxon>Melastomateae</taxon>
        <taxon>Melastoma</taxon>
    </lineage>
</organism>
<keyword evidence="2" id="KW-1185">Reference proteome</keyword>
<evidence type="ECO:0000313" key="2">
    <source>
        <dbReference type="Proteomes" id="UP001057402"/>
    </source>
</evidence>
<accession>A0ACB9MDS8</accession>
<protein>
    <submittedName>
        <fullName evidence="1">Uncharacterized protein</fullName>
    </submittedName>
</protein>
<dbReference type="EMBL" id="CM042889">
    <property type="protein sequence ID" value="KAI4321722.1"/>
    <property type="molecule type" value="Genomic_DNA"/>
</dbReference>
<comment type="caution">
    <text evidence="1">The sequence shown here is derived from an EMBL/GenBank/DDBJ whole genome shotgun (WGS) entry which is preliminary data.</text>
</comment>
<gene>
    <name evidence="1" type="ORF">MLD38_035070</name>
</gene>